<dbReference type="Proteomes" id="UP000016088">
    <property type="component" value="Unassembled WGS sequence"/>
</dbReference>
<evidence type="ECO:0000313" key="3">
    <source>
        <dbReference type="Proteomes" id="UP000016088"/>
    </source>
</evidence>
<feature type="compositionally biased region" description="Polar residues" evidence="1">
    <location>
        <begin position="52"/>
        <end position="64"/>
    </location>
</feature>
<dbReference type="OMA" id="PREHISQ"/>
<feature type="compositionally biased region" description="Polar residues" evidence="1">
    <location>
        <begin position="177"/>
        <end position="191"/>
    </location>
</feature>
<feature type="compositionally biased region" description="Basic and acidic residues" evidence="1">
    <location>
        <begin position="1"/>
        <end position="50"/>
    </location>
</feature>
<protein>
    <submittedName>
        <fullName evidence="2">Mediator complex subunit Med9</fullName>
    </submittedName>
</protein>
<keyword evidence="3" id="KW-1185">Reference proteome</keyword>
<feature type="region of interest" description="Disordered" evidence="1">
    <location>
        <begin position="120"/>
        <end position="148"/>
    </location>
</feature>
<dbReference type="HOGENOM" id="CLU_1378853_0_0_1"/>
<dbReference type="OrthoDB" id="5389375at2759"/>
<dbReference type="GeneID" id="25030176"/>
<evidence type="ECO:0000256" key="1">
    <source>
        <dbReference type="SAM" id="MobiDB-lite"/>
    </source>
</evidence>
<dbReference type="VEuPathDB" id="FungiDB:SOCG_01194"/>
<gene>
    <name evidence="2" type="ORF">SOCG_01194</name>
</gene>
<name>S9PU04_SCHOY</name>
<organism evidence="2 3">
    <name type="scientific">Schizosaccharomyces octosporus (strain yFS286)</name>
    <name type="common">Fission yeast</name>
    <name type="synonym">Octosporomyces octosporus</name>
    <dbReference type="NCBI Taxonomy" id="483514"/>
    <lineage>
        <taxon>Eukaryota</taxon>
        <taxon>Fungi</taxon>
        <taxon>Dikarya</taxon>
        <taxon>Ascomycota</taxon>
        <taxon>Taphrinomycotina</taxon>
        <taxon>Schizosaccharomycetes</taxon>
        <taxon>Schizosaccharomycetales</taxon>
        <taxon>Schizosaccharomycetaceae</taxon>
        <taxon>Schizosaccharomyces</taxon>
    </lineage>
</organism>
<dbReference type="RefSeq" id="XP_013019603.1">
    <property type="nucleotide sequence ID" value="XM_013164149.1"/>
</dbReference>
<dbReference type="EMBL" id="KE503208">
    <property type="protein sequence ID" value="EPX70973.1"/>
    <property type="molecule type" value="Genomic_DNA"/>
</dbReference>
<reference evidence="2 3" key="1">
    <citation type="journal article" date="2011" name="Science">
        <title>Comparative functional genomics of the fission yeasts.</title>
        <authorList>
            <person name="Rhind N."/>
            <person name="Chen Z."/>
            <person name="Yassour M."/>
            <person name="Thompson D.A."/>
            <person name="Haas B.J."/>
            <person name="Habib N."/>
            <person name="Wapinski I."/>
            <person name="Roy S."/>
            <person name="Lin M.F."/>
            <person name="Heiman D.I."/>
            <person name="Young S.K."/>
            <person name="Furuya K."/>
            <person name="Guo Y."/>
            <person name="Pidoux A."/>
            <person name="Chen H.M."/>
            <person name="Robbertse B."/>
            <person name="Goldberg J.M."/>
            <person name="Aoki K."/>
            <person name="Bayne E.H."/>
            <person name="Berlin A.M."/>
            <person name="Desjardins C.A."/>
            <person name="Dobbs E."/>
            <person name="Dukaj L."/>
            <person name="Fan L."/>
            <person name="FitzGerald M.G."/>
            <person name="French C."/>
            <person name="Gujja S."/>
            <person name="Hansen K."/>
            <person name="Keifenheim D."/>
            <person name="Levin J.Z."/>
            <person name="Mosher R.A."/>
            <person name="Mueller C.A."/>
            <person name="Pfiffner J."/>
            <person name="Priest M."/>
            <person name="Russ C."/>
            <person name="Smialowska A."/>
            <person name="Swoboda P."/>
            <person name="Sykes S.M."/>
            <person name="Vaughn M."/>
            <person name="Vengrova S."/>
            <person name="Yoder R."/>
            <person name="Zeng Q."/>
            <person name="Allshire R."/>
            <person name="Baulcombe D."/>
            <person name="Birren B.W."/>
            <person name="Brown W."/>
            <person name="Ekwall K."/>
            <person name="Kellis M."/>
            <person name="Leatherwood J."/>
            <person name="Levin H."/>
            <person name="Margalit H."/>
            <person name="Martienssen R."/>
            <person name="Nieduszynski C.A."/>
            <person name="Spatafora J.W."/>
            <person name="Friedman N."/>
            <person name="Dalgaard J.Z."/>
            <person name="Baumann P."/>
            <person name="Niki H."/>
            <person name="Regev A."/>
            <person name="Nusbaum C."/>
        </authorList>
    </citation>
    <scope>NUCLEOTIDE SEQUENCE [LARGE SCALE GENOMIC DNA]</scope>
    <source>
        <strain evidence="3">yFS286</strain>
    </source>
</reference>
<feature type="region of interest" description="Disordered" evidence="1">
    <location>
        <begin position="1"/>
        <end position="84"/>
    </location>
</feature>
<dbReference type="AlphaFoldDB" id="S9PU04"/>
<sequence>MGDARELLQRIKQERTGVKRTRSESNQDNKKQKALRNDDNTKHSEDDFIPDRSSQARLNSSNDEMASGDRNKTSLPDDFFDESVPKNENLINEEWSFFQNEINDIEQQATQKESLLQEKELQKQSEASDLNEKEISNSRTLSDETDINLRPDDYDALYLDDSNRDYREKLSLIKESFQNRQQESSKPATNVSDEESEGSVIDDNSLWGFQENS</sequence>
<evidence type="ECO:0000313" key="2">
    <source>
        <dbReference type="EMBL" id="EPX70973.1"/>
    </source>
</evidence>
<accession>S9PU04</accession>
<feature type="region of interest" description="Disordered" evidence="1">
    <location>
        <begin position="177"/>
        <end position="213"/>
    </location>
</feature>
<proteinExistence type="predicted"/>